<dbReference type="CDD" id="cd05324">
    <property type="entry name" value="carb_red_PTCR-like_SDR_c"/>
    <property type="match status" value="1"/>
</dbReference>
<dbReference type="PRINTS" id="PR00081">
    <property type="entry name" value="GDHRDH"/>
</dbReference>
<dbReference type="Pfam" id="PF00106">
    <property type="entry name" value="adh_short"/>
    <property type="match status" value="1"/>
</dbReference>
<dbReference type="AlphaFoldDB" id="A0A3R7F3D6"/>
<dbReference type="Proteomes" id="UP000283709">
    <property type="component" value="Unassembled WGS sequence"/>
</dbReference>
<evidence type="ECO:0000256" key="2">
    <source>
        <dbReference type="ARBA" id="ARBA00022857"/>
    </source>
</evidence>
<gene>
    <name evidence="5" type="ORF">BCY88_38725</name>
</gene>
<comment type="similarity">
    <text evidence="1 4">Belongs to the short-chain dehydrogenases/reductases (SDR) family.</text>
</comment>
<organism evidence="5 6">
    <name type="scientific">Paraburkholderia fungorum</name>
    <dbReference type="NCBI Taxonomy" id="134537"/>
    <lineage>
        <taxon>Bacteria</taxon>
        <taxon>Pseudomonadati</taxon>
        <taxon>Pseudomonadota</taxon>
        <taxon>Betaproteobacteria</taxon>
        <taxon>Burkholderiales</taxon>
        <taxon>Burkholderiaceae</taxon>
        <taxon>Paraburkholderia</taxon>
    </lineage>
</organism>
<evidence type="ECO:0000313" key="6">
    <source>
        <dbReference type="Proteomes" id="UP000283709"/>
    </source>
</evidence>
<dbReference type="EMBL" id="MCAS01000062">
    <property type="protein sequence ID" value="RKF32628.1"/>
    <property type="molecule type" value="Genomic_DNA"/>
</dbReference>
<name>A0A3R7F3D6_9BURK</name>
<keyword evidence="2" id="KW-0521">NADP</keyword>
<evidence type="ECO:0000256" key="1">
    <source>
        <dbReference type="ARBA" id="ARBA00006484"/>
    </source>
</evidence>
<dbReference type="RefSeq" id="WP_120348758.1">
    <property type="nucleotide sequence ID" value="NZ_MCAS01000062.1"/>
</dbReference>
<proteinExistence type="inferred from homology"/>
<reference evidence="5 6" key="1">
    <citation type="submission" date="2016-07" db="EMBL/GenBank/DDBJ databases">
        <title>Genome analysis of Burkholderia fungorum ES3-20.</title>
        <authorList>
            <person name="Xu D."/>
            <person name="Yao R."/>
            <person name="Zheng S."/>
        </authorList>
    </citation>
    <scope>NUCLEOTIDE SEQUENCE [LARGE SCALE GENOMIC DNA]</scope>
    <source>
        <strain evidence="5 6">ES3-20</strain>
    </source>
</reference>
<dbReference type="OrthoDB" id="9789083at2"/>
<dbReference type="PANTHER" id="PTHR43963">
    <property type="entry name" value="CARBONYL REDUCTASE 1-RELATED"/>
    <property type="match status" value="1"/>
</dbReference>
<dbReference type="InterPro" id="IPR020904">
    <property type="entry name" value="Sc_DH/Rdtase_CS"/>
</dbReference>
<keyword evidence="3" id="KW-0560">Oxidoreductase</keyword>
<evidence type="ECO:0000256" key="4">
    <source>
        <dbReference type="RuleBase" id="RU000363"/>
    </source>
</evidence>
<dbReference type="InterPro" id="IPR045313">
    <property type="entry name" value="CBR1-like"/>
</dbReference>
<dbReference type="PANTHER" id="PTHR43963:SF6">
    <property type="entry name" value="CHAIN DEHYDROGENASE FAMILY PROTEIN, PUTATIVE (AFU_ORTHOLOGUE AFUA_3G15350)-RELATED"/>
    <property type="match status" value="1"/>
</dbReference>
<dbReference type="PRINTS" id="PR00080">
    <property type="entry name" value="SDRFAMILY"/>
</dbReference>
<dbReference type="InterPro" id="IPR036291">
    <property type="entry name" value="NAD(P)-bd_dom_sf"/>
</dbReference>
<protein>
    <submittedName>
        <fullName evidence="5">Short-chain dehydrogenase</fullName>
    </submittedName>
</protein>
<comment type="caution">
    <text evidence="5">The sequence shown here is derived from an EMBL/GenBank/DDBJ whole genome shotgun (WGS) entry which is preliminary data.</text>
</comment>
<sequence length="245" mass="26040">MTNITKKIAVITGANKGIGFETARQLAREGFHVIVTGRNLQAAQQAAGELTENGLSAEALSLDVTNEASIVAAVAAVEGRHSRLDVLVNNAGVMLDAFDKTPSQQSHEVWHKTFDTNLFGVVEVTNAFLPLLKQSSAGRIVNVSSILGSMAANVDPSSMFYSFKIPAYNVAKTALNAWTVHLAYELRDTAIKVNAAHPGFVKTDLHGVDAPLSPAEGARTSVQLAMLADDGPTGSFFHEGTVQPW</sequence>
<dbReference type="SUPFAM" id="SSF51735">
    <property type="entry name" value="NAD(P)-binding Rossmann-fold domains"/>
    <property type="match status" value="1"/>
</dbReference>
<accession>A0A3R7F3D6</accession>
<dbReference type="Gene3D" id="3.40.50.720">
    <property type="entry name" value="NAD(P)-binding Rossmann-like Domain"/>
    <property type="match status" value="1"/>
</dbReference>
<dbReference type="GO" id="GO:0016616">
    <property type="term" value="F:oxidoreductase activity, acting on the CH-OH group of donors, NAD or NADP as acceptor"/>
    <property type="evidence" value="ECO:0007669"/>
    <property type="project" value="InterPro"/>
</dbReference>
<evidence type="ECO:0000313" key="5">
    <source>
        <dbReference type="EMBL" id="RKF32628.1"/>
    </source>
</evidence>
<dbReference type="PROSITE" id="PS00061">
    <property type="entry name" value="ADH_SHORT"/>
    <property type="match status" value="1"/>
</dbReference>
<dbReference type="InterPro" id="IPR002347">
    <property type="entry name" value="SDR_fam"/>
</dbReference>
<evidence type="ECO:0000256" key="3">
    <source>
        <dbReference type="ARBA" id="ARBA00023002"/>
    </source>
</evidence>